<evidence type="ECO:0000256" key="14">
    <source>
        <dbReference type="ARBA" id="ARBA00076672"/>
    </source>
</evidence>
<keyword evidence="5 15" id="KW-0489">Methyltransferase</keyword>
<evidence type="ECO:0000256" key="15">
    <source>
        <dbReference type="RuleBase" id="RU365074"/>
    </source>
</evidence>
<dbReference type="PANTHER" id="PTHR12787:SF0">
    <property type="entry name" value="RIBOSOMAL RNA-PROCESSING PROTEIN 8"/>
    <property type="match status" value="1"/>
</dbReference>
<reference evidence="18 19" key="1">
    <citation type="journal article" date="2013" name="Curr. Biol.">
        <title>Shared signatures of parasitism and phylogenomics unite Cryptomycota and microsporidia.</title>
        <authorList>
            <person name="James T.Y."/>
            <person name="Pelin A."/>
            <person name="Bonen L."/>
            <person name="Ahrendt S."/>
            <person name="Sain D."/>
            <person name="Corradi N."/>
            <person name="Stajich J.E."/>
        </authorList>
    </citation>
    <scope>NUCLEOTIDE SEQUENCE [LARGE SCALE GENOMIC DNA]</scope>
    <source>
        <strain evidence="18 19">CSF55</strain>
    </source>
</reference>
<dbReference type="SUPFAM" id="SSF50182">
    <property type="entry name" value="Sm-like ribonucleoproteins"/>
    <property type="match status" value="1"/>
</dbReference>
<evidence type="ECO:0000256" key="10">
    <source>
        <dbReference type="ARBA" id="ARBA00022884"/>
    </source>
</evidence>
<dbReference type="InterPro" id="IPR047575">
    <property type="entry name" value="Sm"/>
</dbReference>
<sequence>MLPLSLLNTALGSPMLVELKNGETYNGHLVTCDTWMNLNLREVICTSPDGDRFWRMPECFIRGNMIKYLRVPDEVSVTINYKLRLLKKLRMKKERKREPIISEETLFEVEEQDLACNVAEGEAVGLSGWSYMSFFSVPDWDFQAPTVQSTERSQGKKKRKTPSGTNEIKSKPKLKQPNEKEILPTKRLKTQKQKIINLNTSETKINNSQETPALSKSAKKPVSKLSKLEKNLNAGRFRWINEKLYTTKSGSAFDLFQESPSLFDIYHEGFSTQVKKWPLNPLDAIIAHFKRFKNLKIADMGCGEAKFAQTLHTIHEIHSFDLVAANEFITACDISKTPLKDESVDAVIFSLSLMGVNYASFIKEAMRILHSKGELVIAEVTSRFENEEKFLVWLKSLGFLLVQREENKMFKLFFFRKEENVPYRDPPFTLLKPCIYKKR</sequence>
<dbReference type="GO" id="GO:0005681">
    <property type="term" value="C:spliceosomal complex"/>
    <property type="evidence" value="ECO:0007669"/>
    <property type="project" value="UniProtKB-KW"/>
</dbReference>
<dbReference type="InterPro" id="IPR001163">
    <property type="entry name" value="Sm_dom_euk/arc"/>
</dbReference>
<evidence type="ECO:0000256" key="5">
    <source>
        <dbReference type="ARBA" id="ARBA00022603"/>
    </source>
</evidence>
<dbReference type="Gene3D" id="2.30.30.100">
    <property type="match status" value="1"/>
</dbReference>
<dbReference type="InterPro" id="IPR007823">
    <property type="entry name" value="RRP8"/>
</dbReference>
<feature type="region of interest" description="Disordered" evidence="16">
    <location>
        <begin position="146"/>
        <end position="180"/>
    </location>
</feature>
<dbReference type="HOGENOM" id="CLU_027694_1_0_1"/>
<dbReference type="PROSITE" id="PS52002">
    <property type="entry name" value="SM"/>
    <property type="match status" value="1"/>
</dbReference>
<keyword evidence="6" id="KW-0507">mRNA processing</keyword>
<gene>
    <name evidence="18" type="ORF">O9G_002973</name>
</gene>
<evidence type="ECO:0000256" key="2">
    <source>
        <dbReference type="ARBA" id="ARBA00006301"/>
    </source>
</evidence>
<dbReference type="Gene3D" id="1.10.10.2150">
    <property type="entry name" value="Ribosomal RNA-processing protein 8, N-terminal domain"/>
    <property type="match status" value="1"/>
</dbReference>
<keyword evidence="8 15" id="KW-0949">S-adenosyl-L-methionine</keyword>
<dbReference type="InterPro" id="IPR029063">
    <property type="entry name" value="SAM-dependent_MTases_sf"/>
</dbReference>
<comment type="similarity">
    <text evidence="3">Belongs to the snRNP Sm proteins family.</text>
</comment>
<evidence type="ECO:0000256" key="9">
    <source>
        <dbReference type="ARBA" id="ARBA00022728"/>
    </source>
</evidence>
<evidence type="ECO:0000256" key="4">
    <source>
        <dbReference type="ARBA" id="ARBA00022552"/>
    </source>
</evidence>
<dbReference type="GO" id="GO:0000398">
    <property type="term" value="P:mRNA splicing, via spliceosome"/>
    <property type="evidence" value="ECO:0007669"/>
    <property type="project" value="InterPro"/>
</dbReference>
<dbReference type="EMBL" id="KE560931">
    <property type="protein sequence ID" value="EPZ34655.1"/>
    <property type="molecule type" value="Genomic_DNA"/>
</dbReference>
<feature type="domain" description="Sm" evidence="17">
    <location>
        <begin position="2"/>
        <end position="75"/>
    </location>
</feature>
<proteinExistence type="inferred from homology"/>
<evidence type="ECO:0000256" key="13">
    <source>
        <dbReference type="ARBA" id="ARBA00023274"/>
    </source>
</evidence>
<dbReference type="STRING" id="988480.A0A075AWH3"/>
<protein>
    <recommendedName>
        <fullName evidence="14 15">Ribosomal RNA-processing protein 8</fullName>
        <ecNumber evidence="15">2.1.1.-</ecNumber>
    </recommendedName>
</protein>
<dbReference type="CDD" id="cd01723">
    <property type="entry name" value="LSm4"/>
    <property type="match status" value="1"/>
</dbReference>
<evidence type="ECO:0000256" key="16">
    <source>
        <dbReference type="SAM" id="MobiDB-lite"/>
    </source>
</evidence>
<dbReference type="FunFam" id="1.10.10.2150:FF:000001">
    <property type="entry name" value="Ribosomal RNA-processing protein 8"/>
    <property type="match status" value="1"/>
</dbReference>
<keyword evidence="12 15" id="KW-0539">Nucleus</keyword>
<dbReference type="InterPro" id="IPR010920">
    <property type="entry name" value="LSM_dom_sf"/>
</dbReference>
<dbReference type="AlphaFoldDB" id="A0A075AWH3"/>
<organism evidence="18 19">
    <name type="scientific">Rozella allomycis (strain CSF55)</name>
    <dbReference type="NCBI Taxonomy" id="988480"/>
    <lineage>
        <taxon>Eukaryota</taxon>
        <taxon>Fungi</taxon>
        <taxon>Fungi incertae sedis</taxon>
        <taxon>Cryptomycota</taxon>
        <taxon>Cryptomycota incertae sedis</taxon>
        <taxon>Rozella</taxon>
    </lineage>
</organism>
<keyword evidence="13" id="KW-0687">Ribonucleoprotein</keyword>
<dbReference type="GO" id="GO:0005730">
    <property type="term" value="C:nucleolus"/>
    <property type="evidence" value="ECO:0007669"/>
    <property type="project" value="UniProtKB-SubCell"/>
</dbReference>
<keyword evidence="7 15" id="KW-0808">Transferase</keyword>
<evidence type="ECO:0000256" key="6">
    <source>
        <dbReference type="ARBA" id="ARBA00022664"/>
    </source>
</evidence>
<keyword evidence="4 15" id="KW-0698">rRNA processing</keyword>
<comment type="function">
    <text evidence="15">S-adenosyl-L-methionine-dependent methyltransferase that specifically methylates the N(1) position of adenine in helix 25.1 in 25S rRNA. Required both for ribosomal 40S and 60S subunits biogenesis. Required for efficient pre-rRNA cleavage at site A2.</text>
</comment>
<dbReference type="OMA" id="QFSLKPC"/>
<dbReference type="GO" id="GO:0000956">
    <property type="term" value="P:nuclear-transcribed mRNA catabolic process"/>
    <property type="evidence" value="ECO:0007669"/>
    <property type="project" value="InterPro"/>
</dbReference>
<dbReference type="EC" id="2.1.1.-" evidence="15"/>
<evidence type="ECO:0000313" key="18">
    <source>
        <dbReference type="EMBL" id="EPZ34655.1"/>
    </source>
</evidence>
<dbReference type="SMART" id="SM00651">
    <property type="entry name" value="Sm"/>
    <property type="match status" value="1"/>
</dbReference>
<evidence type="ECO:0000256" key="12">
    <source>
        <dbReference type="ARBA" id="ARBA00023242"/>
    </source>
</evidence>
<evidence type="ECO:0000256" key="8">
    <source>
        <dbReference type="ARBA" id="ARBA00022691"/>
    </source>
</evidence>
<dbReference type="Pfam" id="PF01423">
    <property type="entry name" value="LSM"/>
    <property type="match status" value="1"/>
</dbReference>
<evidence type="ECO:0000313" key="19">
    <source>
        <dbReference type="Proteomes" id="UP000030755"/>
    </source>
</evidence>
<keyword evidence="10" id="KW-0694">RNA-binding</keyword>
<evidence type="ECO:0000256" key="11">
    <source>
        <dbReference type="ARBA" id="ARBA00023187"/>
    </source>
</evidence>
<accession>A0A075AWH3</accession>
<dbReference type="Pfam" id="PF05148">
    <property type="entry name" value="Methyltransf_8"/>
    <property type="match status" value="1"/>
</dbReference>
<evidence type="ECO:0000256" key="1">
    <source>
        <dbReference type="ARBA" id="ARBA00004604"/>
    </source>
</evidence>
<dbReference type="GO" id="GO:0003723">
    <property type="term" value="F:RNA binding"/>
    <property type="evidence" value="ECO:0007669"/>
    <property type="project" value="UniProtKB-KW"/>
</dbReference>
<dbReference type="Proteomes" id="UP000030755">
    <property type="component" value="Unassembled WGS sequence"/>
</dbReference>
<comment type="similarity">
    <text evidence="2 15">Belongs to the methyltransferase superfamily. RRP8 family.</text>
</comment>
<evidence type="ECO:0000256" key="3">
    <source>
        <dbReference type="ARBA" id="ARBA00006850"/>
    </source>
</evidence>
<keyword evidence="11" id="KW-0508">mRNA splicing</keyword>
<keyword evidence="9" id="KW-0747">Spliceosome</keyword>
<dbReference type="SUPFAM" id="SSF53335">
    <property type="entry name" value="S-adenosyl-L-methionine-dependent methyltransferases"/>
    <property type="match status" value="1"/>
</dbReference>
<dbReference type="PANTHER" id="PTHR12787">
    <property type="entry name" value="RIBOSOMAL RNA-PROCESSING PROTEIN 8"/>
    <property type="match status" value="1"/>
</dbReference>
<dbReference type="GO" id="GO:0016433">
    <property type="term" value="F:rRNA (adenine) methyltransferase activity"/>
    <property type="evidence" value="ECO:0007669"/>
    <property type="project" value="UniProtKB-ARBA"/>
</dbReference>
<dbReference type="GO" id="GO:0120115">
    <property type="term" value="C:Lsm2-8 complex"/>
    <property type="evidence" value="ECO:0007669"/>
    <property type="project" value="UniProtKB-ARBA"/>
</dbReference>
<dbReference type="OrthoDB" id="10258825at2759"/>
<evidence type="ECO:0000259" key="17">
    <source>
        <dbReference type="PROSITE" id="PS52002"/>
    </source>
</evidence>
<name>A0A075AWH3_ROZAC</name>
<keyword evidence="19" id="KW-1185">Reference proteome</keyword>
<dbReference type="InterPro" id="IPR034101">
    <property type="entry name" value="Lsm4"/>
</dbReference>
<comment type="subcellular location">
    <subcellularLocation>
        <location evidence="1 15">Nucleus</location>
        <location evidence="1 15">Nucleolus</location>
    </subcellularLocation>
</comment>
<dbReference type="FunFam" id="2.30.30.100:FF:000005">
    <property type="entry name" value="U6 snRNA-associated Sm-like protein LSm4"/>
    <property type="match status" value="1"/>
</dbReference>
<dbReference type="InterPro" id="IPR042036">
    <property type="entry name" value="RRP8_N"/>
</dbReference>
<dbReference type="Gene3D" id="3.40.50.150">
    <property type="entry name" value="Vaccinia Virus protein VP39"/>
    <property type="match status" value="1"/>
</dbReference>
<evidence type="ECO:0000256" key="7">
    <source>
        <dbReference type="ARBA" id="ARBA00022679"/>
    </source>
</evidence>